<dbReference type="OrthoDB" id="667966at2"/>
<sequence length="189" mass="21448">MTIKETPRRFAKDAPIYFAGDAAGRLLKVACGAVMIFHIYDDGRRQIVDIVTEGELVHFQFDGELDHYAEALTQTTLIEASADAALSDQAWAEFIFAQMRGRLQRERRHIAMLGQKSAAERLAEFLILVSERLSTPLGDIELPMTRQQIADYTGLTIETVSRLFSRWTRERRLVVTGKRTYRIEGELAA</sequence>
<dbReference type="SMART" id="SM00419">
    <property type="entry name" value="HTH_CRP"/>
    <property type="match status" value="1"/>
</dbReference>
<dbReference type="InterPro" id="IPR018490">
    <property type="entry name" value="cNMP-bd_dom_sf"/>
</dbReference>
<dbReference type="SUPFAM" id="SSF51206">
    <property type="entry name" value="cAMP-binding domain-like"/>
    <property type="match status" value="1"/>
</dbReference>
<dbReference type="AlphaFoldDB" id="A0A4S2H8T6"/>
<evidence type="ECO:0000256" key="1">
    <source>
        <dbReference type="ARBA" id="ARBA00023015"/>
    </source>
</evidence>
<dbReference type="Gene3D" id="1.10.10.10">
    <property type="entry name" value="Winged helix-like DNA-binding domain superfamily/Winged helix DNA-binding domain"/>
    <property type="match status" value="1"/>
</dbReference>
<dbReference type="PROSITE" id="PS51063">
    <property type="entry name" value="HTH_CRP_2"/>
    <property type="match status" value="1"/>
</dbReference>
<dbReference type="InterPro" id="IPR014710">
    <property type="entry name" value="RmlC-like_jellyroll"/>
</dbReference>
<keyword evidence="3" id="KW-0804">Transcription</keyword>
<evidence type="ECO:0000313" key="6">
    <source>
        <dbReference type="Proteomes" id="UP000305451"/>
    </source>
</evidence>
<proteinExistence type="predicted"/>
<dbReference type="PRINTS" id="PR00034">
    <property type="entry name" value="HTHCRP"/>
</dbReference>
<organism evidence="5 6">
    <name type="scientific">Marinicauda pacifica</name>
    <dbReference type="NCBI Taxonomy" id="1133559"/>
    <lineage>
        <taxon>Bacteria</taxon>
        <taxon>Pseudomonadati</taxon>
        <taxon>Pseudomonadota</taxon>
        <taxon>Alphaproteobacteria</taxon>
        <taxon>Maricaulales</taxon>
        <taxon>Maricaulaceae</taxon>
        <taxon>Marinicauda</taxon>
    </lineage>
</organism>
<keyword evidence="6" id="KW-1185">Reference proteome</keyword>
<accession>A0A4S2H8T6</accession>
<dbReference type="InterPro" id="IPR000595">
    <property type="entry name" value="cNMP-bd_dom"/>
</dbReference>
<dbReference type="Proteomes" id="UP000305451">
    <property type="component" value="Unassembled WGS sequence"/>
</dbReference>
<keyword evidence="2" id="KW-0238">DNA-binding</keyword>
<dbReference type="InterPro" id="IPR036390">
    <property type="entry name" value="WH_DNA-bd_sf"/>
</dbReference>
<keyword evidence="1" id="KW-0805">Transcription regulation</keyword>
<dbReference type="SUPFAM" id="SSF46785">
    <property type="entry name" value="Winged helix' DNA-binding domain"/>
    <property type="match status" value="1"/>
</dbReference>
<evidence type="ECO:0000256" key="2">
    <source>
        <dbReference type="ARBA" id="ARBA00023125"/>
    </source>
</evidence>
<dbReference type="EMBL" id="SRXV01000003">
    <property type="protein sequence ID" value="TGY92255.1"/>
    <property type="molecule type" value="Genomic_DNA"/>
</dbReference>
<dbReference type="GO" id="GO:0006355">
    <property type="term" value="P:regulation of DNA-templated transcription"/>
    <property type="evidence" value="ECO:0007669"/>
    <property type="project" value="InterPro"/>
</dbReference>
<dbReference type="CDD" id="cd00038">
    <property type="entry name" value="CAP_ED"/>
    <property type="match status" value="1"/>
</dbReference>
<gene>
    <name evidence="5" type="ORF">E5162_11425</name>
</gene>
<evidence type="ECO:0000256" key="3">
    <source>
        <dbReference type="ARBA" id="ARBA00023163"/>
    </source>
</evidence>
<feature type="domain" description="HTH crp-type" evidence="4">
    <location>
        <begin position="116"/>
        <end position="187"/>
    </location>
</feature>
<dbReference type="Gene3D" id="2.60.120.10">
    <property type="entry name" value="Jelly Rolls"/>
    <property type="match status" value="1"/>
</dbReference>
<name>A0A4S2H8T6_9PROT</name>
<dbReference type="RefSeq" id="WP_135945388.1">
    <property type="nucleotide sequence ID" value="NZ_BMEI01000003.1"/>
</dbReference>
<dbReference type="InterPro" id="IPR036388">
    <property type="entry name" value="WH-like_DNA-bd_sf"/>
</dbReference>
<dbReference type="GO" id="GO:0003677">
    <property type="term" value="F:DNA binding"/>
    <property type="evidence" value="ECO:0007669"/>
    <property type="project" value="UniProtKB-KW"/>
</dbReference>
<dbReference type="Pfam" id="PF00027">
    <property type="entry name" value="cNMP_binding"/>
    <property type="match status" value="1"/>
</dbReference>
<dbReference type="CDD" id="cd00092">
    <property type="entry name" value="HTH_CRP"/>
    <property type="match status" value="1"/>
</dbReference>
<evidence type="ECO:0000259" key="4">
    <source>
        <dbReference type="PROSITE" id="PS51063"/>
    </source>
</evidence>
<comment type="caution">
    <text evidence="5">The sequence shown here is derived from an EMBL/GenBank/DDBJ whole genome shotgun (WGS) entry which is preliminary data.</text>
</comment>
<evidence type="ECO:0000313" key="5">
    <source>
        <dbReference type="EMBL" id="TGY92255.1"/>
    </source>
</evidence>
<protein>
    <submittedName>
        <fullName evidence="5">Cyclic nucleotide-binding domain-containing protein</fullName>
    </submittedName>
</protein>
<dbReference type="InterPro" id="IPR012318">
    <property type="entry name" value="HTH_CRP"/>
</dbReference>
<reference evidence="5 6" key="1">
    <citation type="journal article" date="2013" name="Int. J. Syst. Evol. Microbiol.">
        <title>Marinicauda pacifica gen. nov., sp. nov., a prosthecate alphaproteobacterium of the family Hyphomonadaceae isolated from deep seawater.</title>
        <authorList>
            <person name="Zhang X.Y."/>
            <person name="Li G.W."/>
            <person name="Wang C.S."/>
            <person name="Zhang Y.J."/>
            <person name="Xu X.W."/>
            <person name="Li H."/>
            <person name="Liu A."/>
            <person name="Liu C."/>
            <person name="Xie B.B."/>
            <person name="Qin Q.L."/>
            <person name="Xu Z."/>
            <person name="Chen X.L."/>
            <person name="Zhou B.C."/>
            <person name="Zhang Y.Z."/>
        </authorList>
    </citation>
    <scope>NUCLEOTIDE SEQUENCE [LARGE SCALE GENOMIC DNA]</scope>
    <source>
        <strain evidence="5 6">P-1 km-3</strain>
    </source>
</reference>
<dbReference type="Pfam" id="PF13545">
    <property type="entry name" value="HTH_Crp_2"/>
    <property type="match status" value="1"/>
</dbReference>